<dbReference type="SUPFAM" id="SSF53335">
    <property type="entry name" value="S-adenosyl-L-methionine-dependent methyltransferases"/>
    <property type="match status" value="1"/>
</dbReference>
<dbReference type="InterPro" id="IPR001077">
    <property type="entry name" value="COMT_C"/>
</dbReference>
<evidence type="ECO:0000259" key="5">
    <source>
        <dbReference type="Pfam" id="PF08100"/>
    </source>
</evidence>
<feature type="domain" description="O-methyltransferase dimerisation" evidence="5">
    <location>
        <begin position="88"/>
        <end position="159"/>
    </location>
</feature>
<name>A0AAD6VE75_9AGAR</name>
<keyword evidence="2" id="KW-0808">Transferase</keyword>
<dbReference type="SUPFAM" id="SSF46785">
    <property type="entry name" value="Winged helix' DNA-binding domain"/>
    <property type="match status" value="1"/>
</dbReference>
<dbReference type="InterPro" id="IPR012967">
    <property type="entry name" value="COMT_dimerisation"/>
</dbReference>
<dbReference type="Gene3D" id="1.10.10.10">
    <property type="entry name" value="Winged helix-like DNA-binding domain superfamily/Winged helix DNA-binding domain"/>
    <property type="match status" value="1"/>
</dbReference>
<dbReference type="EMBL" id="JARJCW010000037">
    <property type="protein sequence ID" value="KAJ7207152.1"/>
    <property type="molecule type" value="Genomic_DNA"/>
</dbReference>
<dbReference type="Proteomes" id="UP001219525">
    <property type="component" value="Unassembled WGS sequence"/>
</dbReference>
<comment type="caution">
    <text evidence="6">The sequence shown here is derived from an EMBL/GenBank/DDBJ whole genome shotgun (WGS) entry which is preliminary data.</text>
</comment>
<protein>
    <submittedName>
        <fullName evidence="6">S-adenosyl-L-methionine-dependent methyltransferase</fullName>
    </submittedName>
</protein>
<evidence type="ECO:0000256" key="3">
    <source>
        <dbReference type="ARBA" id="ARBA00022691"/>
    </source>
</evidence>
<feature type="domain" description="O-methyltransferase C-terminal" evidence="4">
    <location>
        <begin position="253"/>
        <end position="430"/>
    </location>
</feature>
<dbReference type="PANTHER" id="PTHR43712:SF2">
    <property type="entry name" value="O-METHYLTRANSFERASE CICE"/>
    <property type="match status" value="1"/>
</dbReference>
<evidence type="ECO:0000313" key="7">
    <source>
        <dbReference type="Proteomes" id="UP001219525"/>
    </source>
</evidence>
<keyword evidence="1 6" id="KW-0489">Methyltransferase</keyword>
<gene>
    <name evidence="6" type="ORF">GGX14DRAFT_522170</name>
</gene>
<dbReference type="InterPro" id="IPR036390">
    <property type="entry name" value="WH_DNA-bd_sf"/>
</dbReference>
<evidence type="ECO:0000256" key="1">
    <source>
        <dbReference type="ARBA" id="ARBA00022603"/>
    </source>
</evidence>
<evidence type="ECO:0000259" key="4">
    <source>
        <dbReference type="Pfam" id="PF00891"/>
    </source>
</evidence>
<dbReference type="Pfam" id="PF08100">
    <property type="entry name" value="Dimerisation"/>
    <property type="match status" value="1"/>
</dbReference>
<evidence type="ECO:0000313" key="6">
    <source>
        <dbReference type="EMBL" id="KAJ7207152.1"/>
    </source>
</evidence>
<dbReference type="PANTHER" id="PTHR43712">
    <property type="entry name" value="PUTATIVE (AFU_ORTHOLOGUE AFUA_4G14580)-RELATED"/>
    <property type="match status" value="1"/>
</dbReference>
<keyword evidence="7" id="KW-1185">Reference proteome</keyword>
<dbReference type="AlphaFoldDB" id="A0AAD6VE75"/>
<dbReference type="GO" id="GO:0008171">
    <property type="term" value="F:O-methyltransferase activity"/>
    <property type="evidence" value="ECO:0007669"/>
    <property type="project" value="InterPro"/>
</dbReference>
<dbReference type="InterPro" id="IPR016461">
    <property type="entry name" value="COMT-like"/>
</dbReference>
<dbReference type="Pfam" id="PF00891">
    <property type="entry name" value="Methyltransf_2"/>
    <property type="match status" value="1"/>
</dbReference>
<sequence>MAPAVDQISSLLTLINDAARTLEAAYQTGCGHVPSLDDTDPHPLDGKLSAPGMQEAVQVLEGACAQICATLARPNHTVLNRFFLTGLEPSCLRVALTFKIPDILQETPCGMHVTEIGKRCGGEPSKLSRILRLLSAKHCFREVERDVFANNRLSVQLLASDPLHSLGLHMTGDTTEGATKLAEVLADPQWGSSFLPVNSAWNRVTEQPMSMFDFWDQNPEMHEYGERFAIGMLGWGTAVEAAAIVNAYPWGKLGPGATVCDLGGGVGAMSIQLARAHPGLRLKLQDLPDRVAEAESFLWPAECPEAIKENRIEFKKIDFLVEPPIAGCDVYYLKNILHAYPDPQCLKILRGIRKSMKPGSRVLIHEYILQTGGHDQPADRRLKKAPAPLMSNYGQGRIRQYYLDVSLMVLLNGKERTLDEYLELGEQAGLKFMKVWDFGDMSGVELCARDDE</sequence>
<dbReference type="InterPro" id="IPR036388">
    <property type="entry name" value="WH-like_DNA-bd_sf"/>
</dbReference>
<dbReference type="CDD" id="cd02440">
    <property type="entry name" value="AdoMet_MTases"/>
    <property type="match status" value="1"/>
</dbReference>
<evidence type="ECO:0000256" key="2">
    <source>
        <dbReference type="ARBA" id="ARBA00022679"/>
    </source>
</evidence>
<keyword evidence="3" id="KW-0949">S-adenosyl-L-methionine</keyword>
<dbReference type="GO" id="GO:0032259">
    <property type="term" value="P:methylation"/>
    <property type="evidence" value="ECO:0007669"/>
    <property type="project" value="UniProtKB-KW"/>
</dbReference>
<dbReference type="GO" id="GO:0046983">
    <property type="term" value="F:protein dimerization activity"/>
    <property type="evidence" value="ECO:0007669"/>
    <property type="project" value="InterPro"/>
</dbReference>
<dbReference type="InterPro" id="IPR029063">
    <property type="entry name" value="SAM-dependent_MTases_sf"/>
</dbReference>
<proteinExistence type="predicted"/>
<dbReference type="PROSITE" id="PS51683">
    <property type="entry name" value="SAM_OMT_II"/>
    <property type="match status" value="1"/>
</dbReference>
<reference evidence="6" key="1">
    <citation type="submission" date="2023-03" db="EMBL/GenBank/DDBJ databases">
        <title>Massive genome expansion in bonnet fungi (Mycena s.s.) driven by repeated elements and novel gene families across ecological guilds.</title>
        <authorList>
            <consortium name="Lawrence Berkeley National Laboratory"/>
            <person name="Harder C.B."/>
            <person name="Miyauchi S."/>
            <person name="Viragh M."/>
            <person name="Kuo A."/>
            <person name="Thoen E."/>
            <person name="Andreopoulos B."/>
            <person name="Lu D."/>
            <person name="Skrede I."/>
            <person name="Drula E."/>
            <person name="Henrissat B."/>
            <person name="Morin E."/>
            <person name="Kohler A."/>
            <person name="Barry K."/>
            <person name="LaButti K."/>
            <person name="Morin E."/>
            <person name="Salamov A."/>
            <person name="Lipzen A."/>
            <person name="Mereny Z."/>
            <person name="Hegedus B."/>
            <person name="Baldrian P."/>
            <person name="Stursova M."/>
            <person name="Weitz H."/>
            <person name="Taylor A."/>
            <person name="Grigoriev I.V."/>
            <person name="Nagy L.G."/>
            <person name="Martin F."/>
            <person name="Kauserud H."/>
        </authorList>
    </citation>
    <scope>NUCLEOTIDE SEQUENCE</scope>
    <source>
        <strain evidence="6">9144</strain>
    </source>
</reference>
<organism evidence="6 7">
    <name type="scientific">Mycena pura</name>
    <dbReference type="NCBI Taxonomy" id="153505"/>
    <lineage>
        <taxon>Eukaryota</taxon>
        <taxon>Fungi</taxon>
        <taxon>Dikarya</taxon>
        <taxon>Basidiomycota</taxon>
        <taxon>Agaricomycotina</taxon>
        <taxon>Agaricomycetes</taxon>
        <taxon>Agaricomycetidae</taxon>
        <taxon>Agaricales</taxon>
        <taxon>Marasmiineae</taxon>
        <taxon>Mycenaceae</taxon>
        <taxon>Mycena</taxon>
    </lineage>
</organism>
<accession>A0AAD6VE75</accession>
<dbReference type="Gene3D" id="3.40.50.150">
    <property type="entry name" value="Vaccinia Virus protein VP39"/>
    <property type="match status" value="1"/>
</dbReference>